<feature type="compositionally biased region" description="Basic and acidic residues" evidence="6">
    <location>
        <begin position="387"/>
        <end position="405"/>
    </location>
</feature>
<dbReference type="GO" id="GO:0004674">
    <property type="term" value="F:protein serine/threonine kinase activity"/>
    <property type="evidence" value="ECO:0007669"/>
    <property type="project" value="UniProtKB-KW"/>
</dbReference>
<dbReference type="AlphaFoldDB" id="A0A078ADE1"/>
<dbReference type="InterPro" id="IPR011009">
    <property type="entry name" value="Kinase-like_dom_sf"/>
</dbReference>
<organism evidence="8 9">
    <name type="scientific">Stylonychia lemnae</name>
    <name type="common">Ciliate</name>
    <dbReference type="NCBI Taxonomy" id="5949"/>
    <lineage>
        <taxon>Eukaryota</taxon>
        <taxon>Sar</taxon>
        <taxon>Alveolata</taxon>
        <taxon>Ciliophora</taxon>
        <taxon>Intramacronucleata</taxon>
        <taxon>Spirotrichea</taxon>
        <taxon>Stichotrichia</taxon>
        <taxon>Sporadotrichida</taxon>
        <taxon>Oxytrichidae</taxon>
        <taxon>Stylonychinae</taxon>
        <taxon>Stylonychia</taxon>
    </lineage>
</organism>
<dbReference type="InterPro" id="IPR000719">
    <property type="entry name" value="Prot_kinase_dom"/>
</dbReference>
<reference evidence="8 9" key="1">
    <citation type="submission" date="2014-06" db="EMBL/GenBank/DDBJ databases">
        <authorList>
            <person name="Swart Estienne"/>
        </authorList>
    </citation>
    <scope>NUCLEOTIDE SEQUENCE [LARGE SCALE GENOMIC DNA]</scope>
    <source>
        <strain evidence="8 9">130c</strain>
    </source>
</reference>
<evidence type="ECO:0000256" key="5">
    <source>
        <dbReference type="ARBA" id="ARBA00022840"/>
    </source>
</evidence>
<dbReference type="Gene3D" id="1.10.510.10">
    <property type="entry name" value="Transferase(Phosphotransferase) domain 1"/>
    <property type="match status" value="1"/>
</dbReference>
<dbReference type="InParanoid" id="A0A078ADE1"/>
<dbReference type="GO" id="GO:0005634">
    <property type="term" value="C:nucleus"/>
    <property type="evidence" value="ECO:0007669"/>
    <property type="project" value="TreeGrafter"/>
</dbReference>
<evidence type="ECO:0000256" key="4">
    <source>
        <dbReference type="ARBA" id="ARBA00022777"/>
    </source>
</evidence>
<dbReference type="Pfam" id="PF00069">
    <property type="entry name" value="Pkinase"/>
    <property type="match status" value="1"/>
</dbReference>
<dbReference type="InterPro" id="IPR008271">
    <property type="entry name" value="Ser/Thr_kinase_AS"/>
</dbReference>
<evidence type="ECO:0000259" key="7">
    <source>
        <dbReference type="PROSITE" id="PS50011"/>
    </source>
</evidence>
<keyword evidence="9" id="KW-1185">Reference proteome</keyword>
<feature type="domain" description="Protein kinase" evidence="7">
    <location>
        <begin position="1"/>
        <end position="266"/>
    </location>
</feature>
<keyword evidence="2" id="KW-0808">Transferase</keyword>
<dbReference type="Gene3D" id="3.30.200.20">
    <property type="entry name" value="Phosphorylase Kinase, domain 1"/>
    <property type="match status" value="1"/>
</dbReference>
<feature type="region of interest" description="Disordered" evidence="6">
    <location>
        <begin position="372"/>
        <end position="407"/>
    </location>
</feature>
<dbReference type="Proteomes" id="UP000039865">
    <property type="component" value="Unassembled WGS sequence"/>
</dbReference>
<evidence type="ECO:0000256" key="3">
    <source>
        <dbReference type="ARBA" id="ARBA00022741"/>
    </source>
</evidence>
<protein>
    <submittedName>
        <fullName evidence="8">Serine threonine protein kinase</fullName>
    </submittedName>
</protein>
<dbReference type="PANTHER" id="PTHR24345">
    <property type="entry name" value="SERINE/THREONINE-PROTEIN KINASE PLK"/>
    <property type="match status" value="1"/>
</dbReference>
<dbReference type="OrthoDB" id="10252171at2759"/>
<dbReference type="PANTHER" id="PTHR24345:SF0">
    <property type="entry name" value="CELL CYCLE SERINE_THREONINE-PROTEIN KINASE CDC5_MSD2"/>
    <property type="match status" value="1"/>
</dbReference>
<keyword evidence="5" id="KW-0067">ATP-binding</keyword>
<keyword evidence="3" id="KW-0547">Nucleotide-binding</keyword>
<keyword evidence="1" id="KW-0723">Serine/threonine-protein kinase</keyword>
<dbReference type="GO" id="GO:0005524">
    <property type="term" value="F:ATP binding"/>
    <property type="evidence" value="ECO:0007669"/>
    <property type="project" value="UniProtKB-KW"/>
</dbReference>
<dbReference type="SMART" id="SM00220">
    <property type="entry name" value="S_TKc"/>
    <property type="match status" value="1"/>
</dbReference>
<dbReference type="SUPFAM" id="SSF56112">
    <property type="entry name" value="Protein kinase-like (PK-like)"/>
    <property type="match status" value="1"/>
</dbReference>
<evidence type="ECO:0000256" key="2">
    <source>
        <dbReference type="ARBA" id="ARBA00022679"/>
    </source>
</evidence>
<keyword evidence="4 8" id="KW-0418">Kinase</keyword>
<accession>A0A078ADE1</accession>
<evidence type="ECO:0000256" key="1">
    <source>
        <dbReference type="ARBA" id="ARBA00022527"/>
    </source>
</evidence>
<sequence length="520" mass="59947">MRGYILSNHNIAILNNGQKYQIVTQFESINHLHFKQQSILEKEQMQLVIQLQNEITTHWKVNQCGNALKLFRVYESQDKIYLLLEYQEGGTLLNMIGKDKKLNEQDLQTIMEQLFLAVDFLHQRNIVHRDLKLENILLNSKDEKVTDIRIADFGLACELLPGIKLFHKCGTPSYIAPEVLMDNGYTTKVDIFSLGSIMYNLVTGKFLFNSPNYREILLLSKNCNLSHVEELTKSISNQARDLLMKILQPNPDKRLTARQALEHPWFSADYQILQQALQINAWLCSDNLKRNSAITSQIFLEQQLLVEPPDDEVEDIKDKSKSGNKSKDTLSSFLKGESFYQLKSSISQNSVGNFLNKSSDSVPINYYEMIQSHRRSTSQKPQANQTLKHDKSKFLNKKGSHEESKSSQYLQINKSKFYRGKSKELSYYQQISDLDLNLSNVNNIKEKQKEIIDGIDESTPQIKHLMSLNIDTFEIDENINKKEEDGLALLTSQINAYKFQRINILGGKNCPTKQRILIDK</sequence>
<gene>
    <name evidence="8" type="primary">Contig12601.g13441</name>
    <name evidence="8" type="ORF">STYLEM_8542</name>
</gene>
<evidence type="ECO:0000313" key="8">
    <source>
        <dbReference type="EMBL" id="CDW79552.1"/>
    </source>
</evidence>
<dbReference type="EMBL" id="CCKQ01008105">
    <property type="protein sequence ID" value="CDW79552.1"/>
    <property type="molecule type" value="Genomic_DNA"/>
</dbReference>
<dbReference type="PROSITE" id="PS50011">
    <property type="entry name" value="PROTEIN_KINASE_DOM"/>
    <property type="match status" value="1"/>
</dbReference>
<dbReference type="PROSITE" id="PS00108">
    <property type="entry name" value="PROTEIN_KINASE_ST"/>
    <property type="match status" value="1"/>
</dbReference>
<evidence type="ECO:0000256" key="6">
    <source>
        <dbReference type="SAM" id="MobiDB-lite"/>
    </source>
</evidence>
<evidence type="ECO:0000313" key="9">
    <source>
        <dbReference type="Proteomes" id="UP000039865"/>
    </source>
</evidence>
<proteinExistence type="predicted"/>
<name>A0A078ADE1_STYLE</name>